<name>A0A1M5X6A5_9CLOT</name>
<dbReference type="SUPFAM" id="SSF53850">
    <property type="entry name" value="Periplasmic binding protein-like II"/>
    <property type="match status" value="1"/>
</dbReference>
<dbReference type="Pfam" id="PF12974">
    <property type="entry name" value="Phosphonate-bd"/>
    <property type="match status" value="1"/>
</dbReference>
<dbReference type="AlphaFoldDB" id="A0A1M5X6A5"/>
<dbReference type="RefSeq" id="WP_072831915.1">
    <property type="nucleotide sequence ID" value="NZ_FQXP01000007.1"/>
</dbReference>
<keyword evidence="1" id="KW-0732">Signal</keyword>
<reference evidence="2 3" key="1">
    <citation type="submission" date="2016-11" db="EMBL/GenBank/DDBJ databases">
        <authorList>
            <person name="Jaros S."/>
            <person name="Januszkiewicz K."/>
            <person name="Wedrychowicz H."/>
        </authorList>
    </citation>
    <scope>NUCLEOTIDE SEQUENCE [LARGE SCALE GENOMIC DNA]</scope>
    <source>
        <strain evidence="2 3">DSM 3089</strain>
    </source>
</reference>
<evidence type="ECO:0000256" key="1">
    <source>
        <dbReference type="SAM" id="SignalP"/>
    </source>
</evidence>
<dbReference type="Gene3D" id="3.40.190.10">
    <property type="entry name" value="Periplasmic binding protein-like II"/>
    <property type="match status" value="2"/>
</dbReference>
<dbReference type="PANTHER" id="PTHR35841">
    <property type="entry name" value="PHOSPHONATES-BINDING PERIPLASMIC PROTEIN"/>
    <property type="match status" value="1"/>
</dbReference>
<evidence type="ECO:0000313" key="3">
    <source>
        <dbReference type="Proteomes" id="UP000184526"/>
    </source>
</evidence>
<feature type="signal peptide" evidence="1">
    <location>
        <begin position="1"/>
        <end position="21"/>
    </location>
</feature>
<gene>
    <name evidence="2" type="ORF">SAMN02745196_02043</name>
</gene>
<accession>A0A1M5X6A5</accession>
<keyword evidence="3" id="KW-1185">Reference proteome</keyword>
<sequence length="340" mass="37421">MKKLLALLTVLVLSMSMLVGCGGDKKAAQNEELVVYFVPSRNPEEIKTATAPLAEMLKEELKKQGYEFKNVKVEVGTSFEAVGEALSAGTAHVGFIPGGTYVLYDDGVDVALTATRDGLNHDSDNAKDWNSEPTKATEDQVTYYRSLVIAGPSAKGKELGDKINKGEKLTKEDVESATWGISSNTTSPAGYIYPSLWLQENFGMSITDLPNKVALDNYATALSQLASGQIDVMVTYADARRDYEKDWTSTFGRKESVWDETNVIGVTDKVYNDTISVTKDKKLMTPELKDAIQKSFMNIAGTEEGKKIISIYSHNGYQLGEDKNYDAERKAQELIKSMQK</sequence>
<dbReference type="EMBL" id="FQXP01000007">
    <property type="protein sequence ID" value="SHH95331.1"/>
    <property type="molecule type" value="Genomic_DNA"/>
</dbReference>
<dbReference type="PANTHER" id="PTHR35841:SF1">
    <property type="entry name" value="PHOSPHONATES-BINDING PERIPLASMIC PROTEIN"/>
    <property type="match status" value="1"/>
</dbReference>
<protein>
    <submittedName>
        <fullName evidence="2">Phosphonate transport system substrate-binding protein</fullName>
    </submittedName>
</protein>
<organism evidence="2 3">
    <name type="scientific">Clostridium collagenovorans DSM 3089</name>
    <dbReference type="NCBI Taxonomy" id="1121306"/>
    <lineage>
        <taxon>Bacteria</taxon>
        <taxon>Bacillati</taxon>
        <taxon>Bacillota</taxon>
        <taxon>Clostridia</taxon>
        <taxon>Eubacteriales</taxon>
        <taxon>Clostridiaceae</taxon>
        <taxon>Clostridium</taxon>
    </lineage>
</organism>
<dbReference type="STRING" id="1121306.SAMN02745196_02043"/>
<dbReference type="OrthoDB" id="9776786at2"/>
<proteinExistence type="predicted"/>
<dbReference type="PROSITE" id="PS51257">
    <property type="entry name" value="PROKAR_LIPOPROTEIN"/>
    <property type="match status" value="1"/>
</dbReference>
<feature type="chain" id="PRO_5038763180" evidence="1">
    <location>
        <begin position="22"/>
        <end position="340"/>
    </location>
</feature>
<evidence type="ECO:0000313" key="2">
    <source>
        <dbReference type="EMBL" id="SHH95331.1"/>
    </source>
</evidence>
<dbReference type="Proteomes" id="UP000184526">
    <property type="component" value="Unassembled WGS sequence"/>
</dbReference>